<evidence type="ECO:0000313" key="2">
    <source>
        <dbReference type="Proteomes" id="UP000828390"/>
    </source>
</evidence>
<proteinExistence type="predicted"/>
<organism evidence="1 2">
    <name type="scientific">Dreissena polymorpha</name>
    <name type="common">Zebra mussel</name>
    <name type="synonym">Mytilus polymorpha</name>
    <dbReference type="NCBI Taxonomy" id="45954"/>
    <lineage>
        <taxon>Eukaryota</taxon>
        <taxon>Metazoa</taxon>
        <taxon>Spiralia</taxon>
        <taxon>Lophotrochozoa</taxon>
        <taxon>Mollusca</taxon>
        <taxon>Bivalvia</taxon>
        <taxon>Autobranchia</taxon>
        <taxon>Heteroconchia</taxon>
        <taxon>Euheterodonta</taxon>
        <taxon>Imparidentia</taxon>
        <taxon>Neoheterodontei</taxon>
        <taxon>Myida</taxon>
        <taxon>Dreissenoidea</taxon>
        <taxon>Dreissenidae</taxon>
        <taxon>Dreissena</taxon>
    </lineage>
</organism>
<name>A0A9D4JRC7_DREPO</name>
<evidence type="ECO:0000313" key="1">
    <source>
        <dbReference type="EMBL" id="KAH3820024.1"/>
    </source>
</evidence>
<dbReference type="EMBL" id="JAIWYP010000005">
    <property type="protein sequence ID" value="KAH3820024.1"/>
    <property type="molecule type" value="Genomic_DNA"/>
</dbReference>
<reference evidence="1" key="2">
    <citation type="submission" date="2020-11" db="EMBL/GenBank/DDBJ databases">
        <authorList>
            <person name="McCartney M.A."/>
            <person name="Auch B."/>
            <person name="Kono T."/>
            <person name="Mallez S."/>
            <person name="Becker A."/>
            <person name="Gohl D.M."/>
            <person name="Silverstein K.A.T."/>
            <person name="Koren S."/>
            <person name="Bechman K.B."/>
            <person name="Herman A."/>
            <person name="Abrahante J.E."/>
            <person name="Garbe J."/>
        </authorList>
    </citation>
    <scope>NUCLEOTIDE SEQUENCE</scope>
    <source>
        <strain evidence="1">Duluth1</strain>
        <tissue evidence="1">Whole animal</tissue>
    </source>
</reference>
<accession>A0A9D4JRC7</accession>
<dbReference type="AlphaFoldDB" id="A0A9D4JRC7"/>
<gene>
    <name evidence="1" type="ORF">DPMN_121768</name>
</gene>
<comment type="caution">
    <text evidence="1">The sequence shown here is derived from an EMBL/GenBank/DDBJ whole genome shotgun (WGS) entry which is preliminary data.</text>
</comment>
<sequence length="96" mass="10308">MADSVISLFSSENKENSLNKEELLNVCPDSVLSGLDTVSSAEYVAAIMAPCAVSKVCTPRRKRNRSEPTTSDFEVCDSAKKKARTIGVTKHSPTSA</sequence>
<protein>
    <submittedName>
        <fullName evidence="1">Uncharacterized protein</fullName>
    </submittedName>
</protein>
<reference evidence="1" key="1">
    <citation type="journal article" date="2019" name="bioRxiv">
        <title>The Genome of the Zebra Mussel, Dreissena polymorpha: A Resource for Invasive Species Research.</title>
        <authorList>
            <person name="McCartney M.A."/>
            <person name="Auch B."/>
            <person name="Kono T."/>
            <person name="Mallez S."/>
            <person name="Zhang Y."/>
            <person name="Obille A."/>
            <person name="Becker A."/>
            <person name="Abrahante J.E."/>
            <person name="Garbe J."/>
            <person name="Badalamenti J.P."/>
            <person name="Herman A."/>
            <person name="Mangelson H."/>
            <person name="Liachko I."/>
            <person name="Sullivan S."/>
            <person name="Sone E.D."/>
            <person name="Koren S."/>
            <person name="Silverstein K.A.T."/>
            <person name="Beckman K.B."/>
            <person name="Gohl D.M."/>
        </authorList>
    </citation>
    <scope>NUCLEOTIDE SEQUENCE</scope>
    <source>
        <strain evidence="1">Duluth1</strain>
        <tissue evidence="1">Whole animal</tissue>
    </source>
</reference>
<keyword evidence="2" id="KW-1185">Reference proteome</keyword>
<dbReference type="Proteomes" id="UP000828390">
    <property type="component" value="Unassembled WGS sequence"/>
</dbReference>